<reference evidence="1 2" key="1">
    <citation type="submission" date="2014-10" db="EMBL/GenBank/DDBJ databases">
        <title>Draft genome of the hookworm Ancylostoma caninum.</title>
        <authorList>
            <person name="Mitreva M."/>
        </authorList>
    </citation>
    <scope>NUCLEOTIDE SEQUENCE [LARGE SCALE GENOMIC DNA]</scope>
    <source>
        <strain evidence="1 2">Baltimore</strain>
    </source>
</reference>
<proteinExistence type="predicted"/>
<evidence type="ECO:0000313" key="2">
    <source>
        <dbReference type="Proteomes" id="UP000252519"/>
    </source>
</evidence>
<gene>
    <name evidence="1" type="ORF">ANCCAN_08936</name>
</gene>
<sequence length="57" mass="6636">MKRYRHRLYPQKPNELGVPLLRSETGVPSLADGTLVARIFHIYVNGRKLYLVVERIT</sequence>
<dbReference type="EMBL" id="JOJR01000112">
    <property type="protein sequence ID" value="RCN45071.1"/>
    <property type="molecule type" value="Genomic_DNA"/>
</dbReference>
<keyword evidence="2" id="KW-1185">Reference proteome</keyword>
<name>A0A368GL11_ANCCA</name>
<evidence type="ECO:0000313" key="1">
    <source>
        <dbReference type="EMBL" id="RCN45071.1"/>
    </source>
</evidence>
<organism evidence="1 2">
    <name type="scientific">Ancylostoma caninum</name>
    <name type="common">Dog hookworm</name>
    <dbReference type="NCBI Taxonomy" id="29170"/>
    <lineage>
        <taxon>Eukaryota</taxon>
        <taxon>Metazoa</taxon>
        <taxon>Ecdysozoa</taxon>
        <taxon>Nematoda</taxon>
        <taxon>Chromadorea</taxon>
        <taxon>Rhabditida</taxon>
        <taxon>Rhabditina</taxon>
        <taxon>Rhabditomorpha</taxon>
        <taxon>Strongyloidea</taxon>
        <taxon>Ancylostomatidae</taxon>
        <taxon>Ancylostomatinae</taxon>
        <taxon>Ancylostoma</taxon>
    </lineage>
</organism>
<comment type="caution">
    <text evidence="1">The sequence shown here is derived from an EMBL/GenBank/DDBJ whole genome shotgun (WGS) entry which is preliminary data.</text>
</comment>
<protein>
    <submittedName>
        <fullName evidence="1">Uncharacterized protein</fullName>
    </submittedName>
</protein>
<accession>A0A368GL11</accession>
<dbReference type="AlphaFoldDB" id="A0A368GL11"/>
<dbReference type="Proteomes" id="UP000252519">
    <property type="component" value="Unassembled WGS sequence"/>
</dbReference>